<organism evidence="1">
    <name type="scientific">Spironucleus salmonicida</name>
    <dbReference type="NCBI Taxonomy" id="348837"/>
    <lineage>
        <taxon>Eukaryota</taxon>
        <taxon>Metamonada</taxon>
        <taxon>Diplomonadida</taxon>
        <taxon>Hexamitidae</taxon>
        <taxon>Hexamitinae</taxon>
        <taxon>Spironucleus</taxon>
    </lineage>
</organism>
<dbReference type="EMBL" id="KI546090">
    <property type="protein sequence ID" value="EST45589.1"/>
    <property type="molecule type" value="Genomic_DNA"/>
</dbReference>
<evidence type="ECO:0000313" key="2">
    <source>
        <dbReference type="EMBL" id="KAH0577082.1"/>
    </source>
</evidence>
<reference evidence="1 2" key="1">
    <citation type="journal article" date="2014" name="PLoS Genet.">
        <title>The Genome of Spironucleus salmonicida Highlights a Fish Pathogen Adapted to Fluctuating Environments.</title>
        <authorList>
            <person name="Xu F."/>
            <person name="Jerlstrom-Hultqvist J."/>
            <person name="Einarsson E."/>
            <person name="Astvaldsson A."/>
            <person name="Svard S.G."/>
            <person name="Andersson J.O."/>
        </authorList>
    </citation>
    <scope>NUCLEOTIDE SEQUENCE</scope>
    <source>
        <strain evidence="2">ATCC 50377</strain>
    </source>
</reference>
<accession>V6LXP4</accession>
<dbReference type="EMBL" id="AUWU02000001">
    <property type="protein sequence ID" value="KAH0577082.1"/>
    <property type="molecule type" value="Genomic_DNA"/>
</dbReference>
<dbReference type="InterPro" id="IPR051291">
    <property type="entry name" value="CIMAP"/>
</dbReference>
<dbReference type="PANTHER" id="PTHR21580:SF28">
    <property type="entry name" value="BOREALIN N-TERMINAL DOMAIN-CONTAINING PROTEIN-RELATED"/>
    <property type="match status" value="1"/>
</dbReference>
<keyword evidence="3" id="KW-1185">Reference proteome</keyword>
<gene>
    <name evidence="1" type="ORF">SS50377_14435</name>
    <name evidence="2" type="ORF">SS50377_20431</name>
</gene>
<dbReference type="PANTHER" id="PTHR21580">
    <property type="entry name" value="SHIPPO-1-RELATED"/>
    <property type="match status" value="1"/>
</dbReference>
<reference evidence="2" key="2">
    <citation type="submission" date="2020-12" db="EMBL/GenBank/DDBJ databases">
        <title>New Spironucleus salmonicida genome in near-complete chromosomes.</title>
        <authorList>
            <person name="Xu F."/>
            <person name="Kurt Z."/>
            <person name="Jimenez-Gonzalez A."/>
            <person name="Astvaldsson A."/>
            <person name="Andersson J.O."/>
            <person name="Svard S.G."/>
        </authorList>
    </citation>
    <scope>NUCLEOTIDE SEQUENCE</scope>
    <source>
        <strain evidence="2">ATCC 50377</strain>
    </source>
</reference>
<name>V6LXP4_9EUKA</name>
<dbReference type="Proteomes" id="UP000018208">
    <property type="component" value="Unassembled WGS sequence"/>
</dbReference>
<dbReference type="VEuPathDB" id="GiardiaDB:SS50377_20431"/>
<protein>
    <submittedName>
        <fullName evidence="1">Uncharacterized protein</fullName>
    </submittedName>
</protein>
<proteinExistence type="predicted"/>
<dbReference type="AlphaFoldDB" id="V6LXP4"/>
<evidence type="ECO:0000313" key="1">
    <source>
        <dbReference type="EMBL" id="EST45589.1"/>
    </source>
</evidence>
<sequence length="231" mass="26210">MSMRTLSEVLTCFYGEPLNVPQHLLMKHSKKPQKSAKSFQETPGPIYEVAKKLGSNSPSYTLHTKHKLLVQQTPGPKYDINLQSPVYSASICVRRQPIKQEISPPIGRYDVQKAFEFVHPRKLAHISEVEIVKRRQQLPGPGDYAPEAAASRRLQKTLGGHRDMRLYVLDQESVPAPNAYHISRSIPNNIVVKLPLSDQGIIHRICSASYINKDDMLIRQLESLQQQKNIQ</sequence>
<evidence type="ECO:0000313" key="3">
    <source>
        <dbReference type="Proteomes" id="UP000018208"/>
    </source>
</evidence>